<feature type="chain" id="PRO_5040846791" description="SnoaL-like domain-containing protein" evidence="1">
    <location>
        <begin position="17"/>
        <end position="194"/>
    </location>
</feature>
<dbReference type="OrthoDB" id="2148716at2759"/>
<dbReference type="Proteomes" id="UP001140510">
    <property type="component" value="Unassembled WGS sequence"/>
</dbReference>
<dbReference type="Gene3D" id="3.10.450.50">
    <property type="match status" value="1"/>
</dbReference>
<proteinExistence type="predicted"/>
<feature type="signal peptide" evidence="1">
    <location>
        <begin position="1"/>
        <end position="16"/>
    </location>
</feature>
<dbReference type="AlphaFoldDB" id="A0A9W9D9S7"/>
<sequence length="194" mass="21422">MWTSNVFTLLIAAANAITPKPCTEYSPDPITFPELPAYFPRQKISKLTDLADIEEIRQTLSQYPFSIDARDFDALSDVFATDAVANYSAPLGVLNGLAAIQTTLSAALSQFPGTQHQLGTQRIRLCEKNTAISATYYRAAHYLNATGGALQVIDDSGVLIAYSQYQDSWVRRNGTWKIVHRNNVYMGPLVTDLN</sequence>
<organism evidence="3 4">
    <name type="scientific">Didymella pomorum</name>
    <dbReference type="NCBI Taxonomy" id="749634"/>
    <lineage>
        <taxon>Eukaryota</taxon>
        <taxon>Fungi</taxon>
        <taxon>Dikarya</taxon>
        <taxon>Ascomycota</taxon>
        <taxon>Pezizomycotina</taxon>
        <taxon>Dothideomycetes</taxon>
        <taxon>Pleosporomycetidae</taxon>
        <taxon>Pleosporales</taxon>
        <taxon>Pleosporineae</taxon>
        <taxon>Didymellaceae</taxon>
        <taxon>Didymella</taxon>
    </lineage>
</organism>
<gene>
    <name evidence="3" type="ORF">N0V91_002166</name>
</gene>
<evidence type="ECO:0000259" key="2">
    <source>
        <dbReference type="Pfam" id="PF13577"/>
    </source>
</evidence>
<accession>A0A9W9D9S7</accession>
<keyword evidence="1" id="KW-0732">Signal</keyword>
<comment type="caution">
    <text evidence="3">The sequence shown here is derived from an EMBL/GenBank/DDBJ whole genome shotgun (WGS) entry which is preliminary data.</text>
</comment>
<dbReference type="InterPro" id="IPR037401">
    <property type="entry name" value="SnoaL-like"/>
</dbReference>
<dbReference type="InterPro" id="IPR032710">
    <property type="entry name" value="NTF2-like_dom_sf"/>
</dbReference>
<evidence type="ECO:0000313" key="3">
    <source>
        <dbReference type="EMBL" id="KAJ4410157.1"/>
    </source>
</evidence>
<dbReference type="SUPFAM" id="SSF54427">
    <property type="entry name" value="NTF2-like"/>
    <property type="match status" value="1"/>
</dbReference>
<evidence type="ECO:0000256" key="1">
    <source>
        <dbReference type="SAM" id="SignalP"/>
    </source>
</evidence>
<feature type="domain" description="SnoaL-like" evidence="2">
    <location>
        <begin position="49"/>
        <end position="182"/>
    </location>
</feature>
<dbReference type="EMBL" id="JAPEVA010000009">
    <property type="protein sequence ID" value="KAJ4410157.1"/>
    <property type="molecule type" value="Genomic_DNA"/>
</dbReference>
<reference evidence="3" key="1">
    <citation type="submission" date="2022-10" db="EMBL/GenBank/DDBJ databases">
        <title>Tapping the CABI collections for fungal endophytes: first genome assemblies for Collariella, Neodidymelliopsis, Ascochyta clinopodiicola, Didymella pomorum, Didymosphaeria variabile, Neocosmospora piperis and Neocucurbitaria cava.</title>
        <authorList>
            <person name="Hill R."/>
        </authorList>
    </citation>
    <scope>NUCLEOTIDE SEQUENCE</scope>
    <source>
        <strain evidence="3">IMI 355091</strain>
    </source>
</reference>
<evidence type="ECO:0000313" key="4">
    <source>
        <dbReference type="Proteomes" id="UP001140510"/>
    </source>
</evidence>
<protein>
    <recommendedName>
        <fullName evidence="2">SnoaL-like domain-containing protein</fullName>
    </recommendedName>
</protein>
<dbReference type="CDD" id="cd00531">
    <property type="entry name" value="NTF2_like"/>
    <property type="match status" value="1"/>
</dbReference>
<name>A0A9W9D9S7_9PLEO</name>
<keyword evidence="4" id="KW-1185">Reference proteome</keyword>
<dbReference type="Pfam" id="PF13577">
    <property type="entry name" value="SnoaL_4"/>
    <property type="match status" value="1"/>
</dbReference>